<feature type="non-terminal residue" evidence="2">
    <location>
        <position position="336"/>
    </location>
</feature>
<feature type="compositionally biased region" description="Acidic residues" evidence="1">
    <location>
        <begin position="103"/>
        <end position="121"/>
    </location>
</feature>
<dbReference type="Proteomes" id="UP000193498">
    <property type="component" value="Unassembled WGS sequence"/>
</dbReference>
<dbReference type="GO" id="GO:0005634">
    <property type="term" value="C:nucleus"/>
    <property type="evidence" value="ECO:0007669"/>
    <property type="project" value="TreeGrafter"/>
</dbReference>
<feature type="region of interest" description="Disordered" evidence="1">
    <location>
        <begin position="68"/>
        <end position="192"/>
    </location>
</feature>
<feature type="compositionally biased region" description="Basic and acidic residues" evidence="1">
    <location>
        <begin position="256"/>
        <end position="267"/>
    </location>
</feature>
<dbReference type="PANTHER" id="PTHR15410">
    <property type="entry name" value="HIRA-INTERACTING PROTEIN 3"/>
    <property type="match status" value="1"/>
</dbReference>
<evidence type="ECO:0000313" key="2">
    <source>
        <dbReference type="EMBL" id="ORX95489.1"/>
    </source>
</evidence>
<keyword evidence="3" id="KW-1185">Reference proteome</keyword>
<feature type="region of interest" description="Disordered" evidence="1">
    <location>
        <begin position="256"/>
        <end position="336"/>
    </location>
</feature>
<dbReference type="STRING" id="1314790.A0A1Y1YBV8"/>
<organism evidence="2 3">
    <name type="scientific">Basidiobolus meristosporus CBS 931.73</name>
    <dbReference type="NCBI Taxonomy" id="1314790"/>
    <lineage>
        <taxon>Eukaryota</taxon>
        <taxon>Fungi</taxon>
        <taxon>Fungi incertae sedis</taxon>
        <taxon>Zoopagomycota</taxon>
        <taxon>Entomophthoromycotina</taxon>
        <taxon>Basidiobolomycetes</taxon>
        <taxon>Basidiobolales</taxon>
        <taxon>Basidiobolaceae</taxon>
        <taxon>Basidiobolus</taxon>
    </lineage>
</organism>
<dbReference type="OrthoDB" id="552755at2759"/>
<reference evidence="2 3" key="1">
    <citation type="submission" date="2016-07" db="EMBL/GenBank/DDBJ databases">
        <title>Pervasive Adenine N6-methylation of Active Genes in Fungi.</title>
        <authorList>
            <consortium name="DOE Joint Genome Institute"/>
            <person name="Mondo S.J."/>
            <person name="Dannebaum R.O."/>
            <person name="Kuo R.C."/>
            <person name="Labutti K."/>
            <person name="Haridas S."/>
            <person name="Kuo A."/>
            <person name="Salamov A."/>
            <person name="Ahrendt S.R."/>
            <person name="Lipzen A."/>
            <person name="Sullivan W."/>
            <person name="Andreopoulos W.B."/>
            <person name="Clum A."/>
            <person name="Lindquist E."/>
            <person name="Daum C."/>
            <person name="Ramamoorthy G.K."/>
            <person name="Gryganskyi A."/>
            <person name="Culley D."/>
            <person name="Magnuson J.K."/>
            <person name="James T.Y."/>
            <person name="O'Malley M.A."/>
            <person name="Stajich J.E."/>
            <person name="Spatafora J.W."/>
            <person name="Visel A."/>
            <person name="Grigoriev I.V."/>
        </authorList>
    </citation>
    <scope>NUCLEOTIDE SEQUENCE [LARGE SCALE GENOMIC DNA]</scope>
    <source>
        <strain evidence="2 3">CBS 931.73</strain>
    </source>
</reference>
<dbReference type="EMBL" id="MCFE01000174">
    <property type="protein sequence ID" value="ORX95489.1"/>
    <property type="molecule type" value="Genomic_DNA"/>
</dbReference>
<dbReference type="PANTHER" id="PTHR15410:SF2">
    <property type="entry name" value="HIRA-INTERACTING PROTEIN 3"/>
    <property type="match status" value="1"/>
</dbReference>
<evidence type="ECO:0000313" key="3">
    <source>
        <dbReference type="Proteomes" id="UP000193498"/>
    </source>
</evidence>
<feature type="compositionally biased region" description="Acidic residues" evidence="1">
    <location>
        <begin position="303"/>
        <end position="336"/>
    </location>
</feature>
<comment type="caution">
    <text evidence="2">The sequence shown here is derived from an EMBL/GenBank/DDBJ whole genome shotgun (WGS) entry which is preliminary data.</text>
</comment>
<dbReference type="InterPro" id="IPR037647">
    <property type="entry name" value="HIRIP3"/>
</dbReference>
<evidence type="ECO:0008006" key="4">
    <source>
        <dbReference type="Google" id="ProtNLM"/>
    </source>
</evidence>
<dbReference type="AlphaFoldDB" id="A0A1Y1YBV8"/>
<accession>A0A1Y1YBV8</accession>
<feature type="compositionally biased region" description="Polar residues" evidence="1">
    <location>
        <begin position="130"/>
        <end position="143"/>
    </location>
</feature>
<gene>
    <name evidence="2" type="ORF">K493DRAFT_314974</name>
</gene>
<sequence length="336" mass="38140">MNSDLKEKLNIECEKIIRGGDLSVLTPRIIRNKLQVNLELEEDALETSEWRKYIREISERITSEVLQTADSSVPDTNLPKRKAQPSEPEVVPKRVKKRGAIIEDSDEENDPVATLEPEETAAEQKEDPHSSSPDKLTESQNSPEVHEDTQESGTSEVEDFSPTKPSKKPSKTNKKPATTQNSTTSISEKDQETIKNLKMYIGKCGVRKMWFREFKGIEDQPKQQIKKLKEILAELGMSGRPTIEKCKKIQAARELRAERESLSKENIIEEEEKFGRRTRASRRNTQTPSSSASQTTEKMDFSFLDDDQESETSEDDSDAVEESEMSDEEQSEASDL</sequence>
<dbReference type="InParanoid" id="A0A1Y1YBV8"/>
<feature type="compositionally biased region" description="Low complexity" evidence="1">
    <location>
        <begin position="285"/>
        <end position="296"/>
    </location>
</feature>
<feature type="compositionally biased region" description="Basic residues" evidence="1">
    <location>
        <begin position="165"/>
        <end position="174"/>
    </location>
</feature>
<evidence type="ECO:0000256" key="1">
    <source>
        <dbReference type="SAM" id="MobiDB-lite"/>
    </source>
</evidence>
<name>A0A1Y1YBV8_9FUNG</name>
<proteinExistence type="predicted"/>
<protein>
    <recommendedName>
        <fullName evidence="4">DEK C-terminal domain-containing protein</fullName>
    </recommendedName>
</protein>